<protein>
    <submittedName>
        <fullName evidence="2">Uncharacterized protein</fullName>
    </submittedName>
</protein>
<sequence>MHSSKASLTSATSFLRDSYLFPMHLSKPSFPRPHNLLLRDSYSSRRVEAHEQAELLPPTTSSSVLPPNPIKCSGSEDEDNNELDFDDMDHTSLKKIKITGHTPRRPTPST</sequence>
<evidence type="ECO:0000256" key="1">
    <source>
        <dbReference type="SAM" id="MobiDB-lite"/>
    </source>
</evidence>
<feature type="compositionally biased region" description="Low complexity" evidence="1">
    <location>
        <begin position="55"/>
        <end position="65"/>
    </location>
</feature>
<organism evidence="2 3">
    <name type="scientific">Fusarium mundagurra</name>
    <dbReference type="NCBI Taxonomy" id="1567541"/>
    <lineage>
        <taxon>Eukaryota</taxon>
        <taxon>Fungi</taxon>
        <taxon>Dikarya</taxon>
        <taxon>Ascomycota</taxon>
        <taxon>Pezizomycotina</taxon>
        <taxon>Sordariomycetes</taxon>
        <taxon>Hypocreomycetidae</taxon>
        <taxon>Hypocreales</taxon>
        <taxon>Nectriaceae</taxon>
        <taxon>Fusarium</taxon>
        <taxon>Fusarium fujikuroi species complex</taxon>
    </lineage>
</organism>
<feature type="compositionally biased region" description="Acidic residues" evidence="1">
    <location>
        <begin position="75"/>
        <end position="87"/>
    </location>
</feature>
<dbReference type="Proteomes" id="UP000544331">
    <property type="component" value="Unassembled WGS sequence"/>
</dbReference>
<evidence type="ECO:0000313" key="3">
    <source>
        <dbReference type="Proteomes" id="UP000544331"/>
    </source>
</evidence>
<feature type="compositionally biased region" description="Basic residues" evidence="1">
    <location>
        <begin position="93"/>
        <end position="104"/>
    </location>
</feature>
<dbReference type="AlphaFoldDB" id="A0A8H5Z0S2"/>
<feature type="region of interest" description="Disordered" evidence="1">
    <location>
        <begin position="45"/>
        <end position="110"/>
    </location>
</feature>
<dbReference type="EMBL" id="JAAOAN010000121">
    <property type="protein sequence ID" value="KAF5721056.1"/>
    <property type="molecule type" value="Genomic_DNA"/>
</dbReference>
<comment type="caution">
    <text evidence="2">The sequence shown here is derived from an EMBL/GenBank/DDBJ whole genome shotgun (WGS) entry which is preliminary data.</text>
</comment>
<reference evidence="2 3" key="1">
    <citation type="submission" date="2020-05" db="EMBL/GenBank/DDBJ databases">
        <title>Identification and distribution of gene clusters putatively required for synthesis of sphingolipid metabolism inhibitors in phylogenetically diverse species of the filamentous fungus Fusarium.</title>
        <authorList>
            <person name="Kim H.-S."/>
            <person name="Busman M."/>
            <person name="Brown D.W."/>
            <person name="Divon H."/>
            <person name="Uhlig S."/>
            <person name="Proctor R.H."/>
        </authorList>
    </citation>
    <scope>NUCLEOTIDE SEQUENCE [LARGE SCALE GENOMIC DNA]</scope>
    <source>
        <strain evidence="2 3">NRRL 66235</strain>
    </source>
</reference>
<gene>
    <name evidence="2" type="ORF">FMUND_3804</name>
</gene>
<keyword evidence="3" id="KW-1185">Reference proteome</keyword>
<evidence type="ECO:0000313" key="2">
    <source>
        <dbReference type="EMBL" id="KAF5721056.1"/>
    </source>
</evidence>
<proteinExistence type="predicted"/>
<name>A0A8H5Z0S2_9HYPO</name>
<accession>A0A8H5Z0S2</accession>